<dbReference type="AlphaFoldDB" id="A0A1H2F104"/>
<dbReference type="STRING" id="364197.SAMN05216296_1237"/>
<reference evidence="3" key="1">
    <citation type="submission" date="2016-10" db="EMBL/GenBank/DDBJ databases">
        <authorList>
            <person name="Varghese N."/>
            <person name="Submissions S."/>
        </authorList>
    </citation>
    <scope>NUCLEOTIDE SEQUENCE [LARGE SCALE GENOMIC DNA]</scope>
    <source>
        <strain evidence="3">DSM 17875</strain>
    </source>
</reference>
<accession>A0A1H2F104</accession>
<evidence type="ECO:0000313" key="3">
    <source>
        <dbReference type="Proteomes" id="UP000243232"/>
    </source>
</evidence>
<evidence type="ECO:0000256" key="1">
    <source>
        <dbReference type="SAM" id="SignalP"/>
    </source>
</evidence>
<dbReference type="OrthoDB" id="7024182at2"/>
<protein>
    <recommendedName>
        <fullName evidence="4">Heme utilization protein</fullName>
    </recommendedName>
</protein>
<proteinExistence type="predicted"/>
<dbReference type="RefSeq" id="WP_090193588.1">
    <property type="nucleotide sequence ID" value="NZ_LT629785.1"/>
</dbReference>
<gene>
    <name evidence="2" type="ORF">SAMN05216296_1237</name>
</gene>
<name>A0A1H2F104_9PSED</name>
<keyword evidence="1" id="KW-0732">Signal</keyword>
<evidence type="ECO:0008006" key="4">
    <source>
        <dbReference type="Google" id="ProtNLM"/>
    </source>
</evidence>
<keyword evidence="3" id="KW-1185">Reference proteome</keyword>
<dbReference type="EMBL" id="LT629785">
    <property type="protein sequence ID" value="SDU01037.1"/>
    <property type="molecule type" value="Genomic_DNA"/>
</dbReference>
<sequence length="360" mass="35562">MKTKYLLTPLALALATVLSAGAYAEGRPGGNDNNDRNKTEAGAVLNDSQINGNNLVKNEGTKNTASVDGSLGGASGNVGVNVAAGDNNQQANAAAIAAADSAFIFATSDISQVGRNNALNNFSVPNNASLKNSANGSSGNVGINITAGNYNQQKNDMAIAYSGDANNALAVSNTSQQSHGNVTNNNATLDYGSVGVTLSGGFGGGYAGAGGGSYSGRAGGTTSGTADQIGNVYPDIWTGNSHQGGRADGHFDLDTQTQGGSDLNNDGGALAFNEEGTYSGSERGHLGFVEAGKIGLQGSVSGNVPVVAGFKQAVVNNASVTGSLNNVSGNVGVNVAAGGGNQQSNSLTMAVGCQVCGGEL</sequence>
<organism evidence="2 3">
    <name type="scientific">Pseudomonas pohangensis</name>
    <dbReference type="NCBI Taxonomy" id="364197"/>
    <lineage>
        <taxon>Bacteria</taxon>
        <taxon>Pseudomonadati</taxon>
        <taxon>Pseudomonadota</taxon>
        <taxon>Gammaproteobacteria</taxon>
        <taxon>Pseudomonadales</taxon>
        <taxon>Pseudomonadaceae</taxon>
        <taxon>Pseudomonas</taxon>
    </lineage>
</organism>
<evidence type="ECO:0000313" key="2">
    <source>
        <dbReference type="EMBL" id="SDU01037.1"/>
    </source>
</evidence>
<dbReference type="Proteomes" id="UP000243232">
    <property type="component" value="Chromosome I"/>
</dbReference>
<feature type="chain" id="PRO_5009273497" description="Heme utilization protein" evidence="1">
    <location>
        <begin position="25"/>
        <end position="360"/>
    </location>
</feature>
<feature type="signal peptide" evidence="1">
    <location>
        <begin position="1"/>
        <end position="24"/>
    </location>
</feature>